<organism evidence="3 4">
    <name type="scientific">Linnemannia gamsii</name>
    <dbReference type="NCBI Taxonomy" id="64522"/>
    <lineage>
        <taxon>Eukaryota</taxon>
        <taxon>Fungi</taxon>
        <taxon>Fungi incertae sedis</taxon>
        <taxon>Mucoromycota</taxon>
        <taxon>Mortierellomycotina</taxon>
        <taxon>Mortierellomycetes</taxon>
        <taxon>Mortierellales</taxon>
        <taxon>Mortierellaceae</taxon>
        <taxon>Linnemannia</taxon>
    </lineage>
</organism>
<dbReference type="EMBL" id="JAAAIM010000782">
    <property type="protein sequence ID" value="KAG0284351.1"/>
    <property type="molecule type" value="Genomic_DNA"/>
</dbReference>
<feature type="compositionally biased region" description="Acidic residues" evidence="2">
    <location>
        <begin position="260"/>
        <end position="338"/>
    </location>
</feature>
<keyword evidence="1" id="KW-0238">DNA-binding</keyword>
<proteinExistence type="predicted"/>
<evidence type="ECO:0000256" key="2">
    <source>
        <dbReference type="SAM" id="MobiDB-lite"/>
    </source>
</evidence>
<dbReference type="Proteomes" id="UP001194696">
    <property type="component" value="Unassembled WGS sequence"/>
</dbReference>
<feature type="compositionally biased region" description="Basic and acidic residues" evidence="2">
    <location>
        <begin position="243"/>
        <end position="258"/>
    </location>
</feature>
<evidence type="ECO:0008006" key="5">
    <source>
        <dbReference type="Google" id="ProtNLM"/>
    </source>
</evidence>
<gene>
    <name evidence="3" type="ORF">BGZ96_011273</name>
</gene>
<evidence type="ECO:0000256" key="1">
    <source>
        <dbReference type="ARBA" id="ARBA00023125"/>
    </source>
</evidence>
<feature type="region of interest" description="Disordered" evidence="2">
    <location>
        <begin position="464"/>
        <end position="517"/>
    </location>
</feature>
<dbReference type="InterPro" id="IPR038279">
    <property type="entry name" value="Ndc10_dom2_sf"/>
</dbReference>
<sequence length="1040" mass="117580">MAEMKDSDQENSDAPSNIADGSGLESDDDDDEQVEGGEENDEEEEPKEGEEDSEDEKEDSEDEKEVSEEIDDSADEVQEFYEDADDLFDPNRRRTANLVHYASPLGRWKSWCAQKMYADGDIVTREKLIRFAREATAQRVHVDDKNGHLSIEPFMTRVQGRRLARGTVNTYISAIRSLYREQRAKLGLPFVREDLGSKELSTILSDYKEFMDTHSESKELPSAFLKLRSGGKVKDNGYMGKLETNRTHPDKLENKVDFTLDTDEEEEEERGEEGEEWGDEEGRDESEEDEGTGEEEEVEDQEETEEDMEEGVETESEDEELEEDEEVEEEEDKEEELEVEVKATPDLVHPKRYPDGEKVTREKLGLYVTELSAQEAFENEDNPQLSVRPLILHYRRKDHPASSATLSKYVTFVRKLFMLQCRVDGNSPDLTRDLGPANLDRIIQEYQTFLKDSSLRSTSVCDDRNGWMGGGNDEGVIKTKPAPKTGRKRRAAGDDGDDDADGDSQKHQRSRLPARNGRYQIQVPAFNTCQSYLSCQKHWKAWCIRKRHTDGYAVTAEKYLAYAMEITAAEGYYDDSNPHLNVEPIYAYAGRPPLRRVSVNTIQAYLGAVRVLYNAQCVRDGITPDLYKNLDKIRVDMILQRYQDLLQKESSFIQETNAGRFGGNKHTPTEDQTDIDKQKWKGAVTSMAPSMQIMNALWAPEGTDLNQKSGKLALQDRFRSSFEYVKPDSGTELSTVLVSHLHLIHIESLDDWSHFTTGVALDKGLRKAHTGHERFSVFLRESDVDICPVGALGFYLLAIWTDKDSVPDLRSRDWENKRLLTLKGASKTMGSVRQTAAEATLNESGLDALKPHFHSGSPNTEPYMLSGSLQKSSSFKIPRSKVTPSEELQRQLFPFVEHFFPGKEDWKIWVDNVMAGRPEDTNRPKELQASYPRVNHPAIRLLLLLARLRKIILQDYAVLMAGEDDSGERSLDEFASNLRETTGAGSAQLTRLPGEADASDASATTKEGSPMDEDLAEGYLVQQEVTSEELESPFPGGSGF</sequence>
<name>A0ABQ7JTD8_9FUNG</name>
<protein>
    <recommendedName>
        <fullName evidence="5">Ndc10 domain-containing protein</fullName>
    </recommendedName>
</protein>
<evidence type="ECO:0000313" key="4">
    <source>
        <dbReference type="Proteomes" id="UP001194696"/>
    </source>
</evidence>
<dbReference type="Gene3D" id="1.10.443.20">
    <property type="entry name" value="Centromere DNA-binding protein complex CBF3 subunit, domain 2"/>
    <property type="match status" value="2"/>
</dbReference>
<feature type="compositionally biased region" description="Basic and acidic residues" evidence="2">
    <location>
        <begin position="339"/>
        <end position="354"/>
    </location>
</feature>
<feature type="region of interest" description="Disordered" evidence="2">
    <location>
        <begin position="982"/>
        <end position="1017"/>
    </location>
</feature>
<dbReference type="InterPro" id="IPR010998">
    <property type="entry name" value="Integrase_recombinase_N"/>
</dbReference>
<reference evidence="3 4" key="1">
    <citation type="journal article" date="2020" name="Fungal Divers.">
        <title>Resolving the Mortierellaceae phylogeny through synthesis of multi-gene phylogenetics and phylogenomics.</title>
        <authorList>
            <person name="Vandepol N."/>
            <person name="Liber J."/>
            <person name="Desiro A."/>
            <person name="Na H."/>
            <person name="Kennedy M."/>
            <person name="Barry K."/>
            <person name="Grigoriev I.V."/>
            <person name="Miller A.N."/>
            <person name="O'Donnell K."/>
            <person name="Stajich J.E."/>
            <person name="Bonito G."/>
        </authorList>
    </citation>
    <scope>NUCLEOTIDE SEQUENCE [LARGE SCALE GENOMIC DNA]</scope>
    <source>
        <strain evidence="3 4">AD045</strain>
    </source>
</reference>
<feature type="region of interest" description="Disordered" evidence="2">
    <location>
        <begin position="1"/>
        <end position="76"/>
    </location>
</feature>
<keyword evidence="4" id="KW-1185">Reference proteome</keyword>
<accession>A0ABQ7JTD8</accession>
<dbReference type="Gene3D" id="1.10.150.130">
    <property type="match status" value="1"/>
</dbReference>
<feature type="region of interest" description="Disordered" evidence="2">
    <location>
        <begin position="235"/>
        <end position="354"/>
    </location>
</feature>
<comment type="caution">
    <text evidence="3">The sequence shown here is derived from an EMBL/GenBank/DDBJ whole genome shotgun (WGS) entry which is preliminary data.</text>
</comment>
<feature type="compositionally biased region" description="Acidic residues" evidence="2">
    <location>
        <begin position="25"/>
        <end position="76"/>
    </location>
</feature>
<evidence type="ECO:0000313" key="3">
    <source>
        <dbReference type="EMBL" id="KAG0284351.1"/>
    </source>
</evidence>